<evidence type="ECO:0000313" key="4">
    <source>
        <dbReference type="Proteomes" id="UP000292702"/>
    </source>
</evidence>
<feature type="transmembrane region" description="Helical" evidence="2">
    <location>
        <begin position="87"/>
        <end position="109"/>
    </location>
</feature>
<dbReference type="PANTHER" id="PTHR42101:SF1">
    <property type="entry name" value="LOW TEMPERATURE REQUIREMENT A"/>
    <property type="match status" value="1"/>
</dbReference>
<organism evidence="3 4">
    <name type="scientific">Steccherinum ochraceum</name>
    <dbReference type="NCBI Taxonomy" id="92696"/>
    <lineage>
        <taxon>Eukaryota</taxon>
        <taxon>Fungi</taxon>
        <taxon>Dikarya</taxon>
        <taxon>Basidiomycota</taxon>
        <taxon>Agaricomycotina</taxon>
        <taxon>Agaricomycetes</taxon>
        <taxon>Polyporales</taxon>
        <taxon>Steccherinaceae</taxon>
        <taxon>Steccherinum</taxon>
    </lineage>
</organism>
<feature type="region of interest" description="Disordered" evidence="1">
    <location>
        <begin position="1"/>
        <end position="54"/>
    </location>
</feature>
<feature type="compositionally biased region" description="Polar residues" evidence="1">
    <location>
        <begin position="1"/>
        <end position="28"/>
    </location>
</feature>
<evidence type="ECO:0008006" key="5">
    <source>
        <dbReference type="Google" id="ProtNLM"/>
    </source>
</evidence>
<dbReference type="Pfam" id="PF06772">
    <property type="entry name" value="LtrA"/>
    <property type="match status" value="1"/>
</dbReference>
<feature type="transmembrane region" description="Helical" evidence="2">
    <location>
        <begin position="254"/>
        <end position="273"/>
    </location>
</feature>
<feature type="transmembrane region" description="Helical" evidence="2">
    <location>
        <begin position="186"/>
        <end position="207"/>
    </location>
</feature>
<feature type="compositionally biased region" description="Basic and acidic residues" evidence="1">
    <location>
        <begin position="36"/>
        <end position="54"/>
    </location>
</feature>
<evidence type="ECO:0000256" key="1">
    <source>
        <dbReference type="SAM" id="MobiDB-lite"/>
    </source>
</evidence>
<dbReference type="OrthoDB" id="3198598at2759"/>
<evidence type="ECO:0000256" key="2">
    <source>
        <dbReference type="SAM" id="Phobius"/>
    </source>
</evidence>
<keyword evidence="2" id="KW-0812">Transmembrane</keyword>
<feature type="transmembrane region" description="Helical" evidence="2">
    <location>
        <begin position="116"/>
        <end position="135"/>
    </location>
</feature>
<feature type="transmembrane region" description="Helical" evidence="2">
    <location>
        <begin position="376"/>
        <end position="394"/>
    </location>
</feature>
<dbReference type="AlphaFoldDB" id="A0A4V2MXC0"/>
<dbReference type="STRING" id="92696.A0A4V2MXC0"/>
<keyword evidence="2" id="KW-0472">Membrane</keyword>
<dbReference type="InterPro" id="IPR010640">
    <property type="entry name" value="Low_temperature_requirement_A"/>
</dbReference>
<feature type="transmembrane region" description="Helical" evidence="2">
    <location>
        <begin position="567"/>
        <end position="591"/>
    </location>
</feature>
<feature type="transmembrane region" description="Helical" evidence="2">
    <location>
        <begin position="219"/>
        <end position="242"/>
    </location>
</feature>
<gene>
    <name evidence="3" type="ORF">EIP91_007447</name>
</gene>
<keyword evidence="2" id="KW-1133">Transmembrane helix</keyword>
<accession>A0A4V2MXC0</accession>
<sequence>MENSRPLSTGTESLSSLPKLQHRFTAQSDVAPLPATEEKKDVGTREVARQKEQKSAEAQTDLLLDVAMTTTFASLLDGTPISDGKSLASFVSLFALVWWVWASEVAYNARFRKYDWIHRVFLFLQLLIFCAFAAFTNGFDITAGIIDDTGDEATLMSLRLTQGWPVLAASAQASREARIPIFSVRGIAMTMAFSRVLLFFQYVHAFFHFKLEDQRATAAFYVHNGSLLISFTCYFASFFVISSNPDKVTRDDQIAKVCLWYTPIILEAVAHFLAAHLSEDKQFEEMWYKGEVLYGRSASVFIIILGAGLDKITQGFHFLVGNPAFGGRRIGVIFSATLIFICIFSLYFTDVRGRPLPSTRTEKQVEAENHSKRRRVLIYFFLNFLYLCAVIITLQGMAAMIQFGNVGDNMDTAFEFLRTSEQFMNSTNFVVPVDVSIYDADLVDKLSEAGYSITELVDDLNEQIPSHVSNVSDYSFRNLLLTDFDILTDGLHDTNAVPTDENSLLANEIRAFWNTSDNTDVTKPHFIEIAQLAISSNATPALWFFAAGGSVLVMLAILSILNHTDEMNGYIIAQVAGRLTLGTLMLLLTALDAHAIAVQITDDYRFFGSRIWRLASQNWILPPYAIVLAAEQVYEYVLMYLSHNAADSVA</sequence>
<protein>
    <recommendedName>
        <fullName evidence="5">Transmembrane protein</fullName>
    </recommendedName>
</protein>
<name>A0A4V2MXC0_9APHY</name>
<proteinExistence type="predicted"/>
<evidence type="ECO:0000313" key="3">
    <source>
        <dbReference type="EMBL" id="TCD69517.1"/>
    </source>
</evidence>
<feature type="transmembrane region" description="Helical" evidence="2">
    <location>
        <begin position="293"/>
        <end position="309"/>
    </location>
</feature>
<feature type="transmembrane region" description="Helical" evidence="2">
    <location>
        <begin position="330"/>
        <end position="348"/>
    </location>
</feature>
<comment type="caution">
    <text evidence="3">The sequence shown here is derived from an EMBL/GenBank/DDBJ whole genome shotgun (WGS) entry which is preliminary data.</text>
</comment>
<feature type="transmembrane region" description="Helical" evidence="2">
    <location>
        <begin position="541"/>
        <end position="561"/>
    </location>
</feature>
<keyword evidence="4" id="KW-1185">Reference proteome</keyword>
<dbReference type="EMBL" id="RWJN01000040">
    <property type="protein sequence ID" value="TCD69517.1"/>
    <property type="molecule type" value="Genomic_DNA"/>
</dbReference>
<dbReference type="Proteomes" id="UP000292702">
    <property type="component" value="Unassembled WGS sequence"/>
</dbReference>
<dbReference type="PANTHER" id="PTHR42101">
    <property type="entry name" value="CHROMOSOME 16, WHOLE GENOME SHOTGUN SEQUENCE"/>
    <property type="match status" value="1"/>
</dbReference>
<reference evidence="3 4" key="1">
    <citation type="submission" date="2018-11" db="EMBL/GenBank/DDBJ databases">
        <title>Genome assembly of Steccherinum ochraceum LE-BIN_3174, the white-rot fungus of the Steccherinaceae family (The Residual Polyporoid clade, Polyporales, Basidiomycota).</title>
        <authorList>
            <person name="Fedorova T.V."/>
            <person name="Glazunova O.A."/>
            <person name="Landesman E.O."/>
            <person name="Moiseenko K.V."/>
            <person name="Psurtseva N.V."/>
            <person name="Savinova O.S."/>
            <person name="Shakhova N.V."/>
            <person name="Tyazhelova T.V."/>
            <person name="Vasina D.V."/>
        </authorList>
    </citation>
    <scope>NUCLEOTIDE SEQUENCE [LARGE SCALE GENOMIC DNA]</scope>
    <source>
        <strain evidence="3 4">LE-BIN_3174</strain>
    </source>
</reference>